<dbReference type="InterPro" id="IPR003719">
    <property type="entry name" value="Phenazine_PhzF-like"/>
</dbReference>
<feature type="active site" evidence="1">
    <location>
        <position position="47"/>
    </location>
</feature>
<dbReference type="RefSeq" id="WP_124973437.1">
    <property type="nucleotide sequence ID" value="NZ_BDQK01000005.1"/>
</dbReference>
<accession>A0A401IFF8</accession>
<dbReference type="AlphaFoldDB" id="A0A401IFF8"/>
<dbReference type="EMBL" id="BDQK01000005">
    <property type="protein sequence ID" value="GBF80015.1"/>
    <property type="molecule type" value="Genomic_DNA"/>
</dbReference>
<dbReference type="Pfam" id="PF02567">
    <property type="entry name" value="PhzC-PhzF"/>
    <property type="match status" value="1"/>
</dbReference>
<dbReference type="PANTHER" id="PTHR13774:SF32">
    <property type="entry name" value="ANTISENSE-ENHANCING SEQUENCE 1"/>
    <property type="match status" value="1"/>
</dbReference>
<keyword evidence="3" id="KW-1185">Reference proteome</keyword>
<dbReference type="OrthoDB" id="9788221at2"/>
<dbReference type="PIRSF" id="PIRSF016184">
    <property type="entry name" value="PhzC_PhzF"/>
    <property type="match status" value="1"/>
</dbReference>
<dbReference type="SUPFAM" id="SSF54506">
    <property type="entry name" value="Diaminopimelate epimerase-like"/>
    <property type="match status" value="1"/>
</dbReference>
<proteinExistence type="predicted"/>
<organism evidence="2 3">
    <name type="scientific">Aphanothece sacrum FPU1</name>
    <dbReference type="NCBI Taxonomy" id="1920663"/>
    <lineage>
        <taxon>Bacteria</taxon>
        <taxon>Bacillati</taxon>
        <taxon>Cyanobacteriota</taxon>
        <taxon>Cyanophyceae</taxon>
        <taxon>Oscillatoriophycideae</taxon>
        <taxon>Chroococcales</taxon>
        <taxon>Aphanothecaceae</taxon>
        <taxon>Aphanothece</taxon>
    </lineage>
</organism>
<dbReference type="GO" id="GO:0016853">
    <property type="term" value="F:isomerase activity"/>
    <property type="evidence" value="ECO:0007669"/>
    <property type="project" value="TreeGrafter"/>
</dbReference>
<dbReference type="Proteomes" id="UP000287247">
    <property type="component" value="Unassembled WGS sequence"/>
</dbReference>
<reference evidence="3" key="1">
    <citation type="submission" date="2017-05" db="EMBL/GenBank/DDBJ databases">
        <title>Physiological properties and genetic analysis related to exopolysaccharide production of fresh-water unicellular cyanobacterium Aphanothece sacrum, Suizenji Nori, that has been cultured as a food source in Japan.</title>
        <authorList>
            <person name="Kanesaki Y."/>
            <person name="Yoshikawa S."/>
            <person name="Ohki K."/>
        </authorList>
    </citation>
    <scope>NUCLEOTIDE SEQUENCE [LARGE SCALE GENOMIC DNA]</scope>
    <source>
        <strain evidence="3">FPU1</strain>
    </source>
</reference>
<dbReference type="Gene3D" id="3.10.310.10">
    <property type="entry name" value="Diaminopimelate Epimerase, Chain A, domain 1"/>
    <property type="match status" value="2"/>
</dbReference>
<evidence type="ECO:0000313" key="3">
    <source>
        <dbReference type="Proteomes" id="UP000287247"/>
    </source>
</evidence>
<evidence type="ECO:0008006" key="4">
    <source>
        <dbReference type="Google" id="ProtNLM"/>
    </source>
</evidence>
<dbReference type="PANTHER" id="PTHR13774">
    <property type="entry name" value="PHENAZINE BIOSYNTHESIS PROTEIN"/>
    <property type="match status" value="1"/>
</dbReference>
<gene>
    <name evidence="2" type="ORF">AsFPU1_1416</name>
</gene>
<dbReference type="GO" id="GO:0005737">
    <property type="term" value="C:cytoplasm"/>
    <property type="evidence" value="ECO:0007669"/>
    <property type="project" value="TreeGrafter"/>
</dbReference>
<protein>
    <recommendedName>
        <fullName evidence="4">PhzF family phenazine biosynthesis protein</fullName>
    </recommendedName>
</protein>
<name>A0A401IFF8_APHSA</name>
<evidence type="ECO:0000256" key="1">
    <source>
        <dbReference type="PIRSR" id="PIRSR016184-1"/>
    </source>
</evidence>
<evidence type="ECO:0000313" key="2">
    <source>
        <dbReference type="EMBL" id="GBF80015.1"/>
    </source>
</evidence>
<dbReference type="NCBIfam" id="TIGR00654">
    <property type="entry name" value="PhzF_family"/>
    <property type="match status" value="1"/>
</dbReference>
<comment type="caution">
    <text evidence="2">The sequence shown here is derived from an EMBL/GenBank/DDBJ whole genome shotgun (WGS) entry which is preliminary data.</text>
</comment>
<sequence length="310" mass="34395">MKKYQFYTADVFTDRIFGGNPLAVLPHATGLKTQQMQQIAAEFNYSETVFVLPPQTPGGTRQLRIFTPTTELPFAGHPTVGTAYILGLIGEILLNEPEIIVIFEEGVGPVPVTIRSQQGKPLYTELTAAKLPEFSDETPSIRELASILGLDPQDLRKDDYSPQIVSCGLPFLFIGLDNRQTLRRIQFNRDRWQQILGNNWANCIYVFCFDPERPGSHLRSRMFAPSMGIMEDPATGSAATALGGYLARRDSLNDGKLHWRVEQGFEMGRPSILEITTQKQAGNITEIRVGGQSVLVSEGSIQIPDSSHNN</sequence>